<feature type="domain" description="Ig-like" evidence="15">
    <location>
        <begin position="834"/>
        <end position="931"/>
    </location>
</feature>
<evidence type="ECO:0000259" key="15">
    <source>
        <dbReference type="PROSITE" id="PS50835"/>
    </source>
</evidence>
<comment type="similarity">
    <text evidence="2">Belongs to the immunoglobulin superfamily. Contactin family.</text>
</comment>
<gene>
    <name evidence="17" type="ORF">JOB18_017990</name>
</gene>
<dbReference type="FunFam" id="2.60.40.10:FF:000044">
    <property type="entry name" value="Contactin 1"/>
    <property type="match status" value="1"/>
</dbReference>
<dbReference type="PANTHER" id="PTHR44170:SF10">
    <property type="entry name" value="CONTACTIN-1"/>
    <property type="match status" value="1"/>
</dbReference>
<evidence type="ECO:0000256" key="6">
    <source>
        <dbReference type="ARBA" id="ARBA00022737"/>
    </source>
</evidence>
<evidence type="ECO:0000256" key="4">
    <source>
        <dbReference type="ARBA" id="ARBA00022622"/>
    </source>
</evidence>
<feature type="domain" description="Ig-like" evidence="15">
    <location>
        <begin position="743"/>
        <end position="830"/>
    </location>
</feature>
<dbReference type="InterPro" id="IPR013098">
    <property type="entry name" value="Ig_I-set"/>
</dbReference>
<evidence type="ECO:0000256" key="8">
    <source>
        <dbReference type="ARBA" id="ARBA00023136"/>
    </source>
</evidence>
<comment type="caution">
    <text evidence="17">The sequence shown here is derived from an EMBL/GenBank/DDBJ whole genome shotgun (WGS) entry which is preliminary data.</text>
</comment>
<evidence type="ECO:0000256" key="9">
    <source>
        <dbReference type="ARBA" id="ARBA00023157"/>
    </source>
</evidence>
<evidence type="ECO:0000256" key="1">
    <source>
        <dbReference type="ARBA" id="ARBA00004609"/>
    </source>
</evidence>
<accession>A0AAV6QTH8</accession>
<evidence type="ECO:0000256" key="13">
    <source>
        <dbReference type="SAM" id="Coils"/>
    </source>
</evidence>
<feature type="domain" description="Fibronectin type-III" evidence="16">
    <location>
        <begin position="936"/>
        <end position="1037"/>
    </location>
</feature>
<dbReference type="FunFam" id="2.60.40.10:FF:000028">
    <property type="entry name" value="Neuronal cell adhesion molecule"/>
    <property type="match status" value="1"/>
</dbReference>
<dbReference type="Proteomes" id="UP000693946">
    <property type="component" value="Linkage Group LG3"/>
</dbReference>
<dbReference type="InterPro" id="IPR007110">
    <property type="entry name" value="Ig-like_dom"/>
</dbReference>
<dbReference type="InterPro" id="IPR003598">
    <property type="entry name" value="Ig_sub2"/>
</dbReference>
<dbReference type="PROSITE" id="PS50853">
    <property type="entry name" value="FN3"/>
    <property type="match status" value="2"/>
</dbReference>
<dbReference type="FunFam" id="2.60.40.10:FF:000005">
    <property type="entry name" value="Neuronal cell adhesion molecule"/>
    <property type="match status" value="1"/>
</dbReference>
<feature type="coiled-coil region" evidence="13">
    <location>
        <begin position="240"/>
        <end position="298"/>
    </location>
</feature>
<dbReference type="GO" id="GO:0007420">
    <property type="term" value="P:brain development"/>
    <property type="evidence" value="ECO:0007669"/>
    <property type="project" value="TreeGrafter"/>
</dbReference>
<dbReference type="CDD" id="cd00063">
    <property type="entry name" value="FN3"/>
    <property type="match status" value="2"/>
</dbReference>
<organism evidence="17 18">
    <name type="scientific">Solea senegalensis</name>
    <name type="common">Senegalese sole</name>
    <dbReference type="NCBI Taxonomy" id="28829"/>
    <lineage>
        <taxon>Eukaryota</taxon>
        <taxon>Metazoa</taxon>
        <taxon>Chordata</taxon>
        <taxon>Craniata</taxon>
        <taxon>Vertebrata</taxon>
        <taxon>Euteleostomi</taxon>
        <taxon>Actinopterygii</taxon>
        <taxon>Neopterygii</taxon>
        <taxon>Teleostei</taxon>
        <taxon>Neoteleostei</taxon>
        <taxon>Acanthomorphata</taxon>
        <taxon>Carangaria</taxon>
        <taxon>Pleuronectiformes</taxon>
        <taxon>Pleuronectoidei</taxon>
        <taxon>Soleidae</taxon>
        <taxon>Solea</taxon>
    </lineage>
</organism>
<keyword evidence="18" id="KW-1185">Reference proteome</keyword>
<dbReference type="FunFam" id="2.60.40.10:FF:000035">
    <property type="entry name" value="Contactin 1"/>
    <property type="match status" value="1"/>
</dbReference>
<dbReference type="GO" id="GO:0098632">
    <property type="term" value="F:cell-cell adhesion mediator activity"/>
    <property type="evidence" value="ECO:0007669"/>
    <property type="project" value="TreeGrafter"/>
</dbReference>
<dbReference type="SMART" id="SM00408">
    <property type="entry name" value="IGc2"/>
    <property type="match status" value="6"/>
</dbReference>
<evidence type="ECO:0000259" key="16">
    <source>
        <dbReference type="PROSITE" id="PS50853"/>
    </source>
</evidence>
<dbReference type="GO" id="GO:0030424">
    <property type="term" value="C:axon"/>
    <property type="evidence" value="ECO:0007669"/>
    <property type="project" value="TreeGrafter"/>
</dbReference>
<protein>
    <submittedName>
        <fullName evidence="17">Contactin-1</fullName>
    </submittedName>
</protein>
<dbReference type="FunFam" id="2.60.40.10:FF:000052">
    <property type="entry name" value="Contactin 1"/>
    <property type="match status" value="1"/>
</dbReference>
<keyword evidence="10" id="KW-0325">Glycoprotein</keyword>
<dbReference type="FunFam" id="2.60.40.10:FF:000047">
    <property type="entry name" value="Contactin 1"/>
    <property type="match status" value="1"/>
</dbReference>
<keyword evidence="3" id="KW-1003">Cell membrane</keyword>
<feature type="domain" description="Fibronectin type-III" evidence="16">
    <location>
        <begin position="1150"/>
        <end position="1252"/>
    </location>
</feature>
<reference evidence="17 18" key="1">
    <citation type="journal article" date="2021" name="Sci. Rep.">
        <title>Chromosome anchoring in Senegalese sole (Solea senegalensis) reveals sex-associated markers and genome rearrangements in flatfish.</title>
        <authorList>
            <person name="Guerrero-Cozar I."/>
            <person name="Gomez-Garrido J."/>
            <person name="Berbel C."/>
            <person name="Martinez-Blanch J.F."/>
            <person name="Alioto T."/>
            <person name="Claros M.G."/>
            <person name="Gagnaire P.A."/>
            <person name="Manchado M."/>
        </authorList>
    </citation>
    <scope>NUCLEOTIDE SEQUENCE [LARGE SCALE GENOMIC DNA]</scope>
    <source>
        <strain evidence="17">Sse05_10M</strain>
    </source>
</reference>
<keyword evidence="7" id="KW-0130">Cell adhesion</keyword>
<feature type="domain" description="Ig-like" evidence="15">
    <location>
        <begin position="463"/>
        <end position="550"/>
    </location>
</feature>
<dbReference type="FunFam" id="2.60.40.10:FF:000064">
    <property type="entry name" value="Contactin 1"/>
    <property type="match status" value="1"/>
</dbReference>
<keyword evidence="11" id="KW-0449">Lipoprotein</keyword>
<dbReference type="GO" id="GO:0007411">
    <property type="term" value="P:axon guidance"/>
    <property type="evidence" value="ECO:0007669"/>
    <property type="project" value="TreeGrafter"/>
</dbReference>
<dbReference type="InterPro" id="IPR003961">
    <property type="entry name" value="FN3_dom"/>
</dbReference>
<feature type="domain" description="Ig-like" evidence="15">
    <location>
        <begin position="661"/>
        <end position="739"/>
    </location>
</feature>
<comment type="subcellular location">
    <subcellularLocation>
        <location evidence="1">Cell membrane</location>
        <topology evidence="1">Lipid-anchor</topology>
        <topology evidence="1">GPI-anchor</topology>
    </subcellularLocation>
</comment>
<dbReference type="FunFam" id="2.60.40.10:FF:000004">
    <property type="entry name" value="DCC isoform 1"/>
    <property type="match status" value="1"/>
</dbReference>
<dbReference type="Pfam" id="PF13927">
    <property type="entry name" value="Ig_3"/>
    <property type="match status" value="5"/>
</dbReference>
<feature type="transmembrane region" description="Helical" evidence="14">
    <location>
        <begin position="1347"/>
        <end position="1367"/>
    </location>
</feature>
<sequence length="1369" mass="156729">MFTRKQVILAEVQGDDAPTLQNDSEGHQCVGKNANYQDLQRECEKLNTAEKEAKGTNKHLEKERNRLRKELQAQRTLEEKKRVAEEKAQTLIQNKHNLQQEIAGIAKELCNLKALESEYKNFKTGIKTLSQENDALQRQLQDLKQKLSMQNRLRDKMQKIQQEHSVLNLCNLVLHKQLEDLTKELQGDTNSKALYAALKAERQAKMNLNNVLHCRLKDLKEKHQNARPWLNKCHKMKAEIDATKKENDILMEVNRKLRDKVTHDKAVFSDCGKLLLTKKTINDENNKLREELHIFEGAEDNNCTETCGATMKITPLSASKFYVLINNMASTDLLLLALFSCISFTVAVLFGEPRIYGDDATGYGPIFEEEPVDVVYNEDSPDKRISMNCRARANPPASYRWRRDNWEIKLMEQPDEHYSLVGGNLVITNPRQKKHAGTYVCVARNIYGTVISKEARVKFGFVEEFSDEERESVFVKQGQGAVLLCAPPKAWPEAVTYRWIFNEFPVFLNTDRRRFVSQRTGNLYISKVEAQDAGNYSCYVSSPITGKSVFSKFIPLIPLPTEEGEERKYAADIRVRFPETTAMLASNITLECFALGNPIPHIVWRKVDATDLPPNHEISESGAVLHLYNVQYEDAGGYECEAINTKGKDWHKAWLYVESAPEWAETINNTQIDIGSEHTMRCVASGKPFPFIRWYKDGYMYGKGELKFSSLTFDDSGMYQCIAENFWGIKYANAELRVIACAPTFELNPVKKQLLGARDGRVVIECKPRAAPRPRFTWTKDKELLFNNSRISIMYDGTLEILNATSNDEGIYTCSAENDRGKAQSSGYLTITDPTSLTVPPEDTEAKVGDEVTLMCAASFDPMLDITFIWAIDFRVIDFDSEWQHYERVMSEDGRGDLRIKNVQIWHEGRYTCTAQTVVDNDSAYADLKVVGVPGPPGVIRVEEIGDTWVKLLWSKGADHNSPILHYTVQTRHYWALYEDDWRDASTSPAVVDGSLERVEVTDLYPWMEYQFRIIATNEYGSGEASIPSLKIKTWDAPPVVSPTDVAGYGGRNGEIVITWTPVQPWYFSGKKFGYIVAFKPHDAYEWLYKTISDPETRRYVHRDSYFIPTEEDFQVREFQVKIKSFNVKGDGPYSLTQVIYYPRDVPIEPPTDVYARPVSSTEALVWWLPVVDTGTGLQQYIEGYQVKYWRKYDDPEPGAHRIFVPATVNQTRLENMLPDSHYLIEVRGFNGAGLGPPGEHCEMFTKRPPPPEPPRMWRYISWTGKWLYVWWDHIQYDWFGNISFPLYYKVMFRKTGYIYGKVYITGWHFMDFPMPQVGDYELMVRGRYEGGDGPIRKISIKGKASMITPNLSLVSLVLLALCIVGLQG</sequence>
<evidence type="ECO:0000313" key="17">
    <source>
        <dbReference type="EMBL" id="KAG7496386.1"/>
    </source>
</evidence>
<dbReference type="GO" id="GO:0005886">
    <property type="term" value="C:plasma membrane"/>
    <property type="evidence" value="ECO:0007669"/>
    <property type="project" value="UniProtKB-SubCell"/>
</dbReference>
<evidence type="ECO:0000256" key="2">
    <source>
        <dbReference type="ARBA" id="ARBA00009812"/>
    </source>
</evidence>
<keyword evidence="14" id="KW-1133">Transmembrane helix</keyword>
<name>A0AAV6QTH8_SOLSE</name>
<proteinExistence type="inferred from homology"/>
<dbReference type="InterPro" id="IPR003599">
    <property type="entry name" value="Ig_sub"/>
</dbReference>
<keyword evidence="13" id="KW-0175">Coiled coil</keyword>
<evidence type="ECO:0000256" key="12">
    <source>
        <dbReference type="ARBA" id="ARBA00023319"/>
    </source>
</evidence>
<keyword evidence="9" id="KW-1015">Disulfide bond</keyword>
<evidence type="ECO:0000256" key="11">
    <source>
        <dbReference type="ARBA" id="ARBA00023288"/>
    </source>
</evidence>
<keyword evidence="5" id="KW-0732">Signal</keyword>
<evidence type="ECO:0000256" key="3">
    <source>
        <dbReference type="ARBA" id="ARBA00022475"/>
    </source>
</evidence>
<evidence type="ECO:0000256" key="5">
    <source>
        <dbReference type="ARBA" id="ARBA00022729"/>
    </source>
</evidence>
<feature type="coiled-coil region" evidence="13">
    <location>
        <begin position="29"/>
        <end position="163"/>
    </location>
</feature>
<feature type="domain" description="Ig-like" evidence="15">
    <location>
        <begin position="365"/>
        <end position="458"/>
    </location>
</feature>
<evidence type="ECO:0000256" key="10">
    <source>
        <dbReference type="ARBA" id="ARBA00023180"/>
    </source>
</evidence>
<evidence type="ECO:0000313" key="18">
    <source>
        <dbReference type="Proteomes" id="UP000693946"/>
    </source>
</evidence>
<keyword evidence="6" id="KW-0677">Repeat</keyword>
<evidence type="ECO:0000256" key="7">
    <source>
        <dbReference type="ARBA" id="ARBA00022889"/>
    </source>
</evidence>
<dbReference type="Pfam" id="PF07679">
    <property type="entry name" value="I-set"/>
    <property type="match status" value="1"/>
</dbReference>
<dbReference type="SMART" id="SM00409">
    <property type="entry name" value="IG"/>
    <property type="match status" value="6"/>
</dbReference>
<keyword evidence="8 14" id="KW-0472">Membrane</keyword>
<dbReference type="GO" id="GO:0098552">
    <property type="term" value="C:side of membrane"/>
    <property type="evidence" value="ECO:0007669"/>
    <property type="project" value="UniProtKB-KW"/>
</dbReference>
<dbReference type="PANTHER" id="PTHR44170">
    <property type="entry name" value="PROTEIN SIDEKICK"/>
    <property type="match status" value="1"/>
</dbReference>
<evidence type="ECO:0000256" key="14">
    <source>
        <dbReference type="SAM" id="Phobius"/>
    </source>
</evidence>
<dbReference type="Pfam" id="PF00041">
    <property type="entry name" value="fn3"/>
    <property type="match status" value="2"/>
</dbReference>
<dbReference type="EMBL" id="JAGKHQ010000015">
    <property type="protein sequence ID" value="KAG7496386.1"/>
    <property type="molecule type" value="Genomic_DNA"/>
</dbReference>
<keyword evidence="12" id="KW-0393">Immunoglobulin domain</keyword>
<keyword evidence="14" id="KW-0812">Transmembrane</keyword>
<dbReference type="PROSITE" id="PS50835">
    <property type="entry name" value="IG_LIKE"/>
    <property type="match status" value="6"/>
</dbReference>
<keyword evidence="4" id="KW-0336">GPI-anchor</keyword>
<feature type="domain" description="Ig-like" evidence="15">
    <location>
        <begin position="555"/>
        <end position="644"/>
    </location>
</feature>
<dbReference type="SMART" id="SM00060">
    <property type="entry name" value="FN3"/>
    <property type="match status" value="4"/>
</dbReference>